<organism evidence="2">
    <name type="scientific">freshwater metagenome</name>
    <dbReference type="NCBI Taxonomy" id="449393"/>
    <lineage>
        <taxon>unclassified sequences</taxon>
        <taxon>metagenomes</taxon>
        <taxon>ecological metagenomes</taxon>
    </lineage>
</organism>
<protein>
    <submittedName>
        <fullName evidence="2">Unannotated protein</fullName>
    </submittedName>
</protein>
<name>A0A6J6T2D5_9ZZZZ</name>
<dbReference type="InterPro" id="IPR046740">
    <property type="entry name" value="DUF6790"/>
</dbReference>
<feature type="transmembrane region" description="Helical" evidence="1">
    <location>
        <begin position="99"/>
        <end position="119"/>
    </location>
</feature>
<keyword evidence="1" id="KW-0472">Membrane</keyword>
<feature type="transmembrane region" description="Helical" evidence="1">
    <location>
        <begin position="74"/>
        <end position="93"/>
    </location>
</feature>
<gene>
    <name evidence="2" type="ORF">UFOPK2809_00358</name>
</gene>
<feature type="transmembrane region" description="Helical" evidence="1">
    <location>
        <begin position="39"/>
        <end position="62"/>
    </location>
</feature>
<evidence type="ECO:0000256" key="1">
    <source>
        <dbReference type="SAM" id="Phobius"/>
    </source>
</evidence>
<accession>A0A6J6T2D5</accession>
<dbReference type="AlphaFoldDB" id="A0A6J6T2D5"/>
<dbReference type="EMBL" id="CAEZZA010000031">
    <property type="protein sequence ID" value="CAB4741148.1"/>
    <property type="molecule type" value="Genomic_DNA"/>
</dbReference>
<keyword evidence="1" id="KW-0812">Transmembrane</keyword>
<dbReference type="Pfam" id="PF20589">
    <property type="entry name" value="DUF6790"/>
    <property type="match status" value="1"/>
</dbReference>
<feature type="transmembrane region" description="Helical" evidence="1">
    <location>
        <begin position="131"/>
        <end position="153"/>
    </location>
</feature>
<keyword evidence="1" id="KW-1133">Transmembrane helix</keyword>
<sequence length="156" mass="16752">MGVLIIPLVLVLAWVFALLGWAPPGGLETDDFADSAMRWLLFLPVGIQFIVSGFMHTVFAKSTAKNIGWVTNGFQYEIGFVCWGIGVAGLLAMVRGPEAWLVISVPVIVFLVLAGVQHVKQMAVEKNFKPGNSLILISDFGLPISLTALLLAVQSG</sequence>
<proteinExistence type="predicted"/>
<evidence type="ECO:0000313" key="2">
    <source>
        <dbReference type="EMBL" id="CAB4741148.1"/>
    </source>
</evidence>
<reference evidence="2" key="1">
    <citation type="submission" date="2020-05" db="EMBL/GenBank/DDBJ databases">
        <authorList>
            <person name="Chiriac C."/>
            <person name="Salcher M."/>
            <person name="Ghai R."/>
            <person name="Kavagutti S V."/>
        </authorList>
    </citation>
    <scope>NUCLEOTIDE SEQUENCE</scope>
</reference>